<keyword evidence="2" id="KW-0472">Membrane</keyword>
<organism evidence="4 5">
    <name type="scientific">Ancylostoma ceylanicum</name>
    <dbReference type="NCBI Taxonomy" id="53326"/>
    <lineage>
        <taxon>Eukaryota</taxon>
        <taxon>Metazoa</taxon>
        <taxon>Ecdysozoa</taxon>
        <taxon>Nematoda</taxon>
        <taxon>Chromadorea</taxon>
        <taxon>Rhabditida</taxon>
        <taxon>Rhabditina</taxon>
        <taxon>Rhabditomorpha</taxon>
        <taxon>Strongyloidea</taxon>
        <taxon>Ancylostomatidae</taxon>
        <taxon>Ancylostomatinae</taxon>
        <taxon>Ancylostoma</taxon>
    </lineage>
</organism>
<dbReference type="AlphaFoldDB" id="A0A016TVX4"/>
<evidence type="ECO:0000256" key="1">
    <source>
        <dbReference type="SAM" id="MobiDB-lite"/>
    </source>
</evidence>
<name>A0A016TVX4_9BILA</name>
<comment type="caution">
    <text evidence="4">The sequence shown here is derived from an EMBL/GenBank/DDBJ whole genome shotgun (WGS) entry which is preliminary data.</text>
</comment>
<evidence type="ECO:0000313" key="4">
    <source>
        <dbReference type="EMBL" id="EYC06911.1"/>
    </source>
</evidence>
<feature type="transmembrane region" description="Helical" evidence="2">
    <location>
        <begin position="718"/>
        <end position="743"/>
    </location>
</feature>
<keyword evidence="2" id="KW-1133">Transmembrane helix</keyword>
<dbReference type="InterPro" id="IPR000477">
    <property type="entry name" value="RT_dom"/>
</dbReference>
<keyword evidence="2" id="KW-0812">Transmembrane</keyword>
<sequence>MRWDAWTEAKENNTPEFWIKYRRINEKFDRQLKRFNAHVEKKIIESSDKTAFFKLIKAKLKDRPTIGSLIARDGKKIVLDSEKAELLADVFEASFSCSSACSMSDSDLTSIVPVYPPMEDSVWFHKEEILELLLNWSQSFSLTPDGIPLSFIKNIAHAIAGPLELICNLSFMRAEVPDRWRHALVTPIPKKKPHTSPSNYRPISITSIFARLFEKILKKRIVAHLSSHSIISDNQHGFQKGKSTVTAMIQVLNDWTSLVDEGKNVDVIYFDFCKAFDKVSHEKLLYKLCRVGVHPRIVSWIKAFLSNRTFTVRVNGSSSNPRYAYSGVPQGGVLSPVLFNVYTHELPQILHDSGVGFCFFADDLKIYRSVDSNEDTAFLQNTIGLVEEWSQNWDLPLSKEKTKVLRLGSHISSCNYTLAGTPVANVEKVRDLGFIVTSNLGFDSHCQDIASKAMKLVHNLFRALSTRNSMVYLKAYKSFIRPMLEYGTPVFCPHSRKSIERLEQVQNTFTRKLMVRIVGFSYDKIPNRNERNKNFGLKKLSFRRKVNDLLLLHKIVHVVYENCSWKALISPCSFHSLMLHASCSLVDMKTFCTVSITILCLAKSAEGKVKQINVRLVDANDTLILTLPIHTDEQVRVLYDILATRRFNFTCLTYNGFHLRNTNSFDDFGIRKNVANFRVETGKCTKALSPRKYFARIYKNMTTLIPPGEMEGAEETNFALVVLWIVGIIVGISVSLAVAYYVLTIRRAEQIEQDLEDIKKGKTVTSSTSTSDTLRTARSVVSKHEKTVSYVVIESEHAKIEGEEEVPDTSTSSIEVREVKRLPQDDKKKT</sequence>
<dbReference type="PROSITE" id="PS50878">
    <property type="entry name" value="RT_POL"/>
    <property type="match status" value="1"/>
</dbReference>
<gene>
    <name evidence="4" type="primary">Acey_s0073.g764</name>
    <name evidence="4" type="ORF">Y032_0073g764</name>
</gene>
<evidence type="ECO:0000259" key="3">
    <source>
        <dbReference type="PROSITE" id="PS50878"/>
    </source>
</evidence>
<dbReference type="EMBL" id="JARK01001409">
    <property type="protein sequence ID" value="EYC06911.1"/>
    <property type="molecule type" value="Genomic_DNA"/>
</dbReference>
<dbReference type="Proteomes" id="UP000024635">
    <property type="component" value="Unassembled WGS sequence"/>
</dbReference>
<protein>
    <recommendedName>
        <fullName evidence="3">Reverse transcriptase domain-containing protein</fullName>
    </recommendedName>
</protein>
<accession>A0A016TVX4</accession>
<dbReference type="STRING" id="53326.A0A016TVX4"/>
<dbReference type="SUPFAM" id="SSF56672">
    <property type="entry name" value="DNA/RNA polymerases"/>
    <property type="match status" value="1"/>
</dbReference>
<dbReference type="OrthoDB" id="411871at2759"/>
<dbReference type="PANTHER" id="PTHR33332">
    <property type="entry name" value="REVERSE TRANSCRIPTASE DOMAIN-CONTAINING PROTEIN"/>
    <property type="match status" value="1"/>
</dbReference>
<keyword evidence="5" id="KW-1185">Reference proteome</keyword>
<evidence type="ECO:0000313" key="5">
    <source>
        <dbReference type="Proteomes" id="UP000024635"/>
    </source>
</evidence>
<dbReference type="Pfam" id="PF00078">
    <property type="entry name" value="RVT_1"/>
    <property type="match status" value="1"/>
</dbReference>
<dbReference type="InterPro" id="IPR043502">
    <property type="entry name" value="DNA/RNA_pol_sf"/>
</dbReference>
<reference evidence="5" key="1">
    <citation type="journal article" date="2015" name="Nat. Genet.">
        <title>The genome and transcriptome of the zoonotic hookworm Ancylostoma ceylanicum identify infection-specific gene families.</title>
        <authorList>
            <person name="Schwarz E.M."/>
            <person name="Hu Y."/>
            <person name="Antoshechkin I."/>
            <person name="Miller M.M."/>
            <person name="Sternberg P.W."/>
            <person name="Aroian R.V."/>
        </authorList>
    </citation>
    <scope>NUCLEOTIDE SEQUENCE</scope>
    <source>
        <strain evidence="5">HY135</strain>
    </source>
</reference>
<evidence type="ECO:0000256" key="2">
    <source>
        <dbReference type="SAM" id="Phobius"/>
    </source>
</evidence>
<dbReference type="PRINTS" id="PR01345">
    <property type="entry name" value="CERVTRCPTASE"/>
</dbReference>
<dbReference type="CDD" id="cd01650">
    <property type="entry name" value="RT_nLTR_like"/>
    <property type="match status" value="1"/>
</dbReference>
<feature type="region of interest" description="Disordered" evidence="1">
    <location>
        <begin position="800"/>
        <end position="830"/>
    </location>
</feature>
<proteinExistence type="predicted"/>
<feature type="compositionally biased region" description="Basic and acidic residues" evidence="1">
    <location>
        <begin position="815"/>
        <end position="830"/>
    </location>
</feature>
<feature type="domain" description="Reverse transcriptase" evidence="3">
    <location>
        <begin position="169"/>
        <end position="436"/>
    </location>
</feature>